<organism evidence="2 3">
    <name type="scientific">Acetoanaerobium pronyense</name>
    <dbReference type="NCBI Taxonomy" id="1482736"/>
    <lineage>
        <taxon>Bacteria</taxon>
        <taxon>Bacillati</taxon>
        <taxon>Bacillota</taxon>
        <taxon>Clostridia</taxon>
        <taxon>Peptostreptococcales</taxon>
        <taxon>Filifactoraceae</taxon>
        <taxon>Acetoanaerobium</taxon>
    </lineage>
</organism>
<keyword evidence="1" id="KW-0812">Transmembrane</keyword>
<gene>
    <name evidence="2" type="ORF">J2Z35_000609</name>
</gene>
<keyword evidence="3" id="KW-1185">Reference proteome</keyword>
<evidence type="ECO:0000313" key="2">
    <source>
        <dbReference type="EMBL" id="MBP2026818.1"/>
    </source>
</evidence>
<dbReference type="Proteomes" id="UP001314903">
    <property type="component" value="Unassembled WGS sequence"/>
</dbReference>
<proteinExistence type="predicted"/>
<feature type="transmembrane region" description="Helical" evidence="1">
    <location>
        <begin position="38"/>
        <end position="56"/>
    </location>
</feature>
<dbReference type="EMBL" id="JAGGLI010000004">
    <property type="protein sequence ID" value="MBP2026818.1"/>
    <property type="molecule type" value="Genomic_DNA"/>
</dbReference>
<feature type="transmembrane region" description="Helical" evidence="1">
    <location>
        <begin position="12"/>
        <end position="32"/>
    </location>
</feature>
<evidence type="ECO:0000313" key="3">
    <source>
        <dbReference type="Proteomes" id="UP001314903"/>
    </source>
</evidence>
<keyword evidence="1" id="KW-0472">Membrane</keyword>
<protein>
    <submittedName>
        <fullName evidence="2">Uncharacterized protein</fullName>
    </submittedName>
</protein>
<sequence length="141" mass="16048">MESEKRKAILRIAAMVVVFIALVAGAIFINSWWIKAPFIVLAAALGAFLIRIFVSLKRKKYYFEGKVLSITPPKGKFGKYAIIMKNGKISKKLFSLRKLSMKTGNYYGVYFEEKSNEIIQFQPVRVQVMRPQKGQGGPKLR</sequence>
<reference evidence="2 3" key="1">
    <citation type="submission" date="2021-03" db="EMBL/GenBank/DDBJ databases">
        <title>Genomic Encyclopedia of Type Strains, Phase IV (KMG-IV): sequencing the most valuable type-strain genomes for metagenomic binning, comparative biology and taxonomic classification.</title>
        <authorList>
            <person name="Goeker M."/>
        </authorList>
    </citation>
    <scope>NUCLEOTIDE SEQUENCE [LARGE SCALE GENOMIC DNA]</scope>
    <source>
        <strain evidence="2 3">DSM 27512</strain>
    </source>
</reference>
<evidence type="ECO:0000256" key="1">
    <source>
        <dbReference type="SAM" id="Phobius"/>
    </source>
</evidence>
<comment type="caution">
    <text evidence="2">The sequence shown here is derived from an EMBL/GenBank/DDBJ whole genome shotgun (WGS) entry which is preliminary data.</text>
</comment>
<name>A0ABS4KGB2_9FIRM</name>
<accession>A0ABS4KGB2</accession>
<keyword evidence="1" id="KW-1133">Transmembrane helix</keyword>
<dbReference type="RefSeq" id="WP_209659202.1">
    <property type="nucleotide sequence ID" value="NZ_JAGGLI010000004.1"/>
</dbReference>